<protein>
    <recommendedName>
        <fullName evidence="5">Carrier domain-containing protein</fullName>
    </recommendedName>
</protein>
<organism evidence="6 7">
    <name type="scientific">Planobispora longispora</name>
    <dbReference type="NCBI Taxonomy" id="28887"/>
    <lineage>
        <taxon>Bacteria</taxon>
        <taxon>Bacillati</taxon>
        <taxon>Actinomycetota</taxon>
        <taxon>Actinomycetes</taxon>
        <taxon>Streptosporangiales</taxon>
        <taxon>Streptosporangiaceae</taxon>
        <taxon>Planobispora</taxon>
    </lineage>
</organism>
<evidence type="ECO:0000256" key="3">
    <source>
        <dbReference type="ARBA" id="ARBA00022553"/>
    </source>
</evidence>
<feature type="compositionally biased region" description="Basic and acidic residues" evidence="4">
    <location>
        <begin position="1047"/>
        <end position="1060"/>
    </location>
</feature>
<feature type="region of interest" description="Disordered" evidence="4">
    <location>
        <begin position="651"/>
        <end position="695"/>
    </location>
</feature>
<dbReference type="InterPro" id="IPR042099">
    <property type="entry name" value="ANL_N_sf"/>
</dbReference>
<dbReference type="InterPro" id="IPR020806">
    <property type="entry name" value="PKS_PP-bd"/>
</dbReference>
<evidence type="ECO:0000256" key="2">
    <source>
        <dbReference type="ARBA" id="ARBA00022450"/>
    </source>
</evidence>
<dbReference type="GO" id="GO:0009239">
    <property type="term" value="P:enterobactin biosynthetic process"/>
    <property type="evidence" value="ECO:0007669"/>
    <property type="project" value="TreeGrafter"/>
</dbReference>
<feature type="compositionally biased region" description="Gly residues" evidence="4">
    <location>
        <begin position="655"/>
        <end position="679"/>
    </location>
</feature>
<feature type="compositionally biased region" description="Basic and acidic residues" evidence="4">
    <location>
        <begin position="1144"/>
        <end position="1155"/>
    </location>
</feature>
<keyword evidence="2" id="KW-0596">Phosphopantetheine</keyword>
<dbReference type="Proteomes" id="UP000616724">
    <property type="component" value="Unassembled WGS sequence"/>
</dbReference>
<dbReference type="Pfam" id="PF00501">
    <property type="entry name" value="AMP-binding"/>
    <property type="match status" value="1"/>
</dbReference>
<dbReference type="InterPro" id="IPR036736">
    <property type="entry name" value="ACP-like_sf"/>
</dbReference>
<dbReference type="Gene3D" id="1.10.1200.10">
    <property type="entry name" value="ACP-like"/>
    <property type="match status" value="2"/>
</dbReference>
<gene>
    <name evidence="6" type="ORF">Plo01_71820</name>
</gene>
<comment type="cofactor">
    <cofactor evidence="1">
        <name>pantetheine 4'-phosphate</name>
        <dbReference type="ChEBI" id="CHEBI:47942"/>
    </cofactor>
</comment>
<dbReference type="InterPro" id="IPR025110">
    <property type="entry name" value="AMP-bd_C"/>
</dbReference>
<feature type="domain" description="Carrier" evidence="5">
    <location>
        <begin position="1063"/>
        <end position="1138"/>
    </location>
</feature>
<dbReference type="PROSITE" id="PS50075">
    <property type="entry name" value="CARRIER"/>
    <property type="match status" value="2"/>
</dbReference>
<dbReference type="PROSITE" id="PS00455">
    <property type="entry name" value="AMP_BINDING"/>
    <property type="match status" value="1"/>
</dbReference>
<feature type="region of interest" description="Disordered" evidence="4">
    <location>
        <begin position="1047"/>
        <end position="1067"/>
    </location>
</feature>
<name>A0A8J3RTB6_9ACTN</name>
<feature type="region of interest" description="Disordered" evidence="4">
    <location>
        <begin position="1139"/>
        <end position="1164"/>
    </location>
</feature>
<dbReference type="Gene3D" id="3.30.559.30">
    <property type="entry name" value="Nonribosomal peptide synthetase, condensation domain"/>
    <property type="match status" value="1"/>
</dbReference>
<dbReference type="PANTHER" id="PTHR45527:SF1">
    <property type="entry name" value="FATTY ACID SYNTHASE"/>
    <property type="match status" value="1"/>
</dbReference>
<evidence type="ECO:0000256" key="4">
    <source>
        <dbReference type="SAM" id="MobiDB-lite"/>
    </source>
</evidence>
<dbReference type="SUPFAM" id="SSF47336">
    <property type="entry name" value="ACP-like"/>
    <property type="match status" value="2"/>
</dbReference>
<evidence type="ECO:0000313" key="6">
    <source>
        <dbReference type="EMBL" id="GIH80753.1"/>
    </source>
</evidence>
<dbReference type="Pfam" id="PF13193">
    <property type="entry name" value="AMP-binding_C"/>
    <property type="match status" value="1"/>
</dbReference>
<dbReference type="InterPro" id="IPR009081">
    <property type="entry name" value="PP-bd_ACP"/>
</dbReference>
<dbReference type="GO" id="GO:0009366">
    <property type="term" value="C:enterobactin synthetase complex"/>
    <property type="evidence" value="ECO:0007669"/>
    <property type="project" value="TreeGrafter"/>
</dbReference>
<dbReference type="InterPro" id="IPR000873">
    <property type="entry name" value="AMP-dep_synth/lig_dom"/>
</dbReference>
<evidence type="ECO:0000313" key="7">
    <source>
        <dbReference type="Proteomes" id="UP000616724"/>
    </source>
</evidence>
<reference evidence="6 7" key="1">
    <citation type="submission" date="2021-01" db="EMBL/GenBank/DDBJ databases">
        <title>Whole genome shotgun sequence of Planobispora longispora NBRC 13918.</title>
        <authorList>
            <person name="Komaki H."/>
            <person name="Tamura T."/>
        </authorList>
    </citation>
    <scope>NUCLEOTIDE SEQUENCE [LARGE SCALE GENOMIC DNA]</scope>
    <source>
        <strain evidence="6 7">NBRC 13918</strain>
    </source>
</reference>
<dbReference type="CDD" id="cd05930">
    <property type="entry name" value="A_NRPS"/>
    <property type="match status" value="1"/>
</dbReference>
<dbReference type="InterPro" id="IPR006162">
    <property type="entry name" value="Ppantetheine_attach_site"/>
</dbReference>
<accession>A0A8J3RTB6</accession>
<dbReference type="RefSeq" id="WP_203895169.1">
    <property type="nucleotide sequence ID" value="NZ_BOOH01000063.1"/>
</dbReference>
<keyword evidence="3" id="KW-0597">Phosphoprotein</keyword>
<dbReference type="Pfam" id="PF00550">
    <property type="entry name" value="PP-binding"/>
    <property type="match status" value="2"/>
</dbReference>
<dbReference type="InterPro" id="IPR045851">
    <property type="entry name" value="AMP-bd_C_sf"/>
</dbReference>
<dbReference type="SUPFAM" id="SSF52777">
    <property type="entry name" value="CoA-dependent acyltransferases"/>
    <property type="match status" value="2"/>
</dbReference>
<dbReference type="InterPro" id="IPR020845">
    <property type="entry name" value="AMP-binding_CS"/>
</dbReference>
<dbReference type="Pfam" id="PF00668">
    <property type="entry name" value="Condensation"/>
    <property type="match status" value="2"/>
</dbReference>
<sequence>MTTLPDLVLAQAERRPQAPAVRQWQETLTYGELAARAGGLAARLPDVGPEQLVGVCLRRRPSMVTGVLGVLLAGGAYVPLDPDGPAARREQIIRNAGLRLIVVDESTAELFDGVRTVPVEGPPAAPGRCPALPGNAAYVLHTSGSTGAPKGVVISHRSACAYVLRNIGLLGVDEDTRGLAFSSLGFDVSVHDLFVHLAAGAALMLAGEDDRRDPVRLQRFCAEHRVTCGDLPVALLPMLDPARLPEWRVLATGSEAPGPEQVERWAGRRFVNYYGPTETTVSVTAFEAAGSWDRPLPIGTAQHGHRVHVVDGELREVPAGVPGELLVGGVGLARGYLGRPGLTAENFVPDPFGGDGERLYRTGDLVTLQPDGNLMFLGRIDRQIKIRGQRVEIGEVETVLRGHPRVGHAVVEAVEGPAGVRLVAFCTADGVSPDLLREHCARRLPEVMVPAEVLILPGLPMSSSDKVDVRALRALVPDAPALGAPPRSPAERAVAGVWAEVLDRVPGLEDDFFASGGHSISAMRLVSGLRAALGREVAVEDVYAARTLGALAALVEAAPPVAGELPSGSPPALTAAQRRLWFLERLFPGSVAYNIALAERLRGPLDVTALERALTAVAERHEVLRWRVPDDDGVPRVEVSAPEPVRVAVETLDGAPGGGADGPGGPTGPGGAPGSGPDGPGAWADGLSAGSGGGADDLPDGVRAWLDRAGAQHFDLARGPLWRARLLRLGPDDHVLAVTFHHAVFDGWSEGPFFDDLARAYAGEVLDPPEATFADYAAWRAARDGRRAGEDLAWWTRSLAGAPTTLDLPRDRPRPAVQSHAGALVTATLSAETTAGVRELAVRLGATAPSVWLAAFAELVRRVTGRDDIVVGVPAADRRHEAFQDLIGFFVDIVPIRLRSAGDASFAERVRGCADAMIDAMARPGAAIEDIVGALAIRRDPGRAPLVQVLFNVFNFPEPRLELKGLSSAGIVPAPAGSPFDLTVYVVERDGRYAVDLVYNTDLYTAERVGLLLRSFTDLLGRAVAEPDAPAAGFELRHAAALAHGVADEPERAVRPESGPRAEPATDTERLLAGIWRDVLGRDGVLATDNFFDVGGTSMAVVVVRDRLAALTGRQVTVVDLFRYPTVRALAAHLDGEAANPELSRADRRADTRRQQRDKRRRRQ</sequence>
<dbReference type="AlphaFoldDB" id="A0A8J3RTB6"/>
<dbReference type="GO" id="GO:0008610">
    <property type="term" value="P:lipid biosynthetic process"/>
    <property type="evidence" value="ECO:0007669"/>
    <property type="project" value="UniProtKB-ARBA"/>
</dbReference>
<dbReference type="Gene3D" id="3.40.50.12780">
    <property type="entry name" value="N-terminal domain of ligase-like"/>
    <property type="match status" value="1"/>
</dbReference>
<dbReference type="GO" id="GO:0043041">
    <property type="term" value="P:amino acid activation for nonribosomal peptide biosynthetic process"/>
    <property type="evidence" value="ECO:0007669"/>
    <property type="project" value="TreeGrafter"/>
</dbReference>
<dbReference type="PROSITE" id="PS00012">
    <property type="entry name" value="PHOSPHOPANTETHEINE"/>
    <property type="match status" value="1"/>
</dbReference>
<dbReference type="GO" id="GO:0047527">
    <property type="term" value="F:2,3-dihydroxybenzoate-serine ligase activity"/>
    <property type="evidence" value="ECO:0007669"/>
    <property type="project" value="TreeGrafter"/>
</dbReference>
<dbReference type="Gene3D" id="3.30.559.10">
    <property type="entry name" value="Chloramphenicol acetyltransferase-like domain"/>
    <property type="match status" value="2"/>
</dbReference>
<dbReference type="CDD" id="cd19531">
    <property type="entry name" value="LCL_NRPS-like"/>
    <property type="match status" value="1"/>
</dbReference>
<dbReference type="InterPro" id="IPR001242">
    <property type="entry name" value="Condensation_dom"/>
</dbReference>
<evidence type="ECO:0000256" key="1">
    <source>
        <dbReference type="ARBA" id="ARBA00001957"/>
    </source>
</evidence>
<dbReference type="GO" id="GO:0005829">
    <property type="term" value="C:cytosol"/>
    <property type="evidence" value="ECO:0007669"/>
    <property type="project" value="TreeGrafter"/>
</dbReference>
<comment type="caution">
    <text evidence="6">The sequence shown here is derived from an EMBL/GenBank/DDBJ whole genome shotgun (WGS) entry which is preliminary data.</text>
</comment>
<feature type="domain" description="Carrier" evidence="5">
    <location>
        <begin position="485"/>
        <end position="559"/>
    </location>
</feature>
<dbReference type="Gene3D" id="3.30.300.30">
    <property type="match status" value="1"/>
</dbReference>
<dbReference type="InterPro" id="IPR010071">
    <property type="entry name" value="AA_adenyl_dom"/>
</dbReference>
<dbReference type="NCBIfam" id="TIGR01733">
    <property type="entry name" value="AA-adenyl-dom"/>
    <property type="match status" value="1"/>
</dbReference>
<keyword evidence="7" id="KW-1185">Reference proteome</keyword>
<dbReference type="InterPro" id="IPR023213">
    <property type="entry name" value="CAT-like_dom_sf"/>
</dbReference>
<dbReference type="SUPFAM" id="SSF56801">
    <property type="entry name" value="Acetyl-CoA synthetase-like"/>
    <property type="match status" value="1"/>
</dbReference>
<proteinExistence type="predicted"/>
<dbReference type="PANTHER" id="PTHR45527">
    <property type="entry name" value="NONRIBOSOMAL PEPTIDE SYNTHETASE"/>
    <property type="match status" value="1"/>
</dbReference>
<dbReference type="EMBL" id="BOOH01000063">
    <property type="protein sequence ID" value="GIH80753.1"/>
    <property type="molecule type" value="Genomic_DNA"/>
</dbReference>
<dbReference type="GO" id="GO:0031177">
    <property type="term" value="F:phosphopantetheine binding"/>
    <property type="evidence" value="ECO:0007669"/>
    <property type="project" value="InterPro"/>
</dbReference>
<dbReference type="SMART" id="SM00823">
    <property type="entry name" value="PKS_PP"/>
    <property type="match status" value="2"/>
</dbReference>
<evidence type="ECO:0000259" key="5">
    <source>
        <dbReference type="PROSITE" id="PS50075"/>
    </source>
</evidence>